<evidence type="ECO:0000313" key="2">
    <source>
        <dbReference type="Proteomes" id="UP000245783"/>
    </source>
</evidence>
<name>A0A316W4U5_9BASI</name>
<evidence type="ECO:0000313" key="1">
    <source>
        <dbReference type="EMBL" id="PWN44789.1"/>
    </source>
</evidence>
<accession>A0A316W4U5</accession>
<dbReference type="RefSeq" id="XP_025371949.1">
    <property type="nucleotide sequence ID" value="XM_025511339.1"/>
</dbReference>
<keyword evidence="2" id="KW-1185">Reference proteome</keyword>
<dbReference type="InParanoid" id="A0A316W4U5"/>
<protein>
    <submittedName>
        <fullName evidence="1">Uncharacterized protein</fullName>
    </submittedName>
</protein>
<reference evidence="1 2" key="1">
    <citation type="journal article" date="2018" name="Mol. Biol. Evol.">
        <title>Broad Genomic Sampling Reveals a Smut Pathogenic Ancestry of the Fungal Clade Ustilaginomycotina.</title>
        <authorList>
            <person name="Kijpornyongpan T."/>
            <person name="Mondo S.J."/>
            <person name="Barry K."/>
            <person name="Sandor L."/>
            <person name="Lee J."/>
            <person name="Lipzen A."/>
            <person name="Pangilinan J."/>
            <person name="LaButti K."/>
            <person name="Hainaut M."/>
            <person name="Henrissat B."/>
            <person name="Grigoriev I.V."/>
            <person name="Spatafora J.W."/>
            <person name="Aime M.C."/>
        </authorList>
    </citation>
    <scope>NUCLEOTIDE SEQUENCE [LARGE SCALE GENOMIC DNA]</scope>
    <source>
        <strain evidence="1 2">MCA 4658</strain>
    </source>
</reference>
<dbReference type="Proteomes" id="UP000245783">
    <property type="component" value="Unassembled WGS sequence"/>
</dbReference>
<dbReference type="AlphaFoldDB" id="A0A316W4U5"/>
<sequence length="165" mass="18020">MYTGADTAAVGLQLARVCMPATDFALLNLAEVRTAMRTQNTRAATASSQPAVCSRVIIYIAQRALTRSSIFRAVDAPDDAPCVGGTNAAVRLMRVLSQSRESRVLVMLLIHAEHLIRSTDRHTNHPNSSNPAQQSRVLDISLIQYPWRLSACQAKFCEPRSGTLV</sequence>
<dbReference type="EMBL" id="KZ819359">
    <property type="protein sequence ID" value="PWN44789.1"/>
    <property type="molecule type" value="Genomic_DNA"/>
</dbReference>
<gene>
    <name evidence="1" type="ORF">IE81DRAFT_254757</name>
</gene>
<dbReference type="GeneID" id="37033209"/>
<proteinExistence type="predicted"/>
<organism evidence="1 2">
    <name type="scientific">Ceraceosorus guamensis</name>
    <dbReference type="NCBI Taxonomy" id="1522189"/>
    <lineage>
        <taxon>Eukaryota</taxon>
        <taxon>Fungi</taxon>
        <taxon>Dikarya</taxon>
        <taxon>Basidiomycota</taxon>
        <taxon>Ustilaginomycotina</taxon>
        <taxon>Exobasidiomycetes</taxon>
        <taxon>Ceraceosorales</taxon>
        <taxon>Ceraceosoraceae</taxon>
        <taxon>Ceraceosorus</taxon>
    </lineage>
</organism>